<name>A0A6B0U7I3_IXORI</name>
<dbReference type="AlphaFoldDB" id="A0A6B0U7I3"/>
<reference evidence="1" key="1">
    <citation type="submission" date="2019-12" db="EMBL/GenBank/DDBJ databases">
        <title>An insight into the sialome of adult female Ixodes ricinus ticks feeding for 6 days.</title>
        <authorList>
            <person name="Perner J."/>
            <person name="Ribeiro J.M.C."/>
        </authorList>
    </citation>
    <scope>NUCLEOTIDE SEQUENCE</scope>
    <source>
        <strain evidence="1">Semi-engorged</strain>
        <tissue evidence="1">Salivary glands</tissue>
    </source>
</reference>
<protein>
    <submittedName>
        <fullName evidence="1">Putative secreted protein</fullName>
    </submittedName>
</protein>
<proteinExistence type="predicted"/>
<dbReference type="EMBL" id="GIFC01005495">
    <property type="protein sequence ID" value="MXU87578.1"/>
    <property type="molecule type" value="Transcribed_RNA"/>
</dbReference>
<sequence>MNVVLPLPKFVCGVLAWTATFGYCRGCGRRRYRCLRRRHVPQRQHTTRTAAEHALLCWALPFHSANGSRFTRLMGEWAFLSRSFAVTNAAGSAPWDG</sequence>
<organism evidence="1">
    <name type="scientific">Ixodes ricinus</name>
    <name type="common">Common tick</name>
    <name type="synonym">Acarus ricinus</name>
    <dbReference type="NCBI Taxonomy" id="34613"/>
    <lineage>
        <taxon>Eukaryota</taxon>
        <taxon>Metazoa</taxon>
        <taxon>Ecdysozoa</taxon>
        <taxon>Arthropoda</taxon>
        <taxon>Chelicerata</taxon>
        <taxon>Arachnida</taxon>
        <taxon>Acari</taxon>
        <taxon>Parasitiformes</taxon>
        <taxon>Ixodida</taxon>
        <taxon>Ixodoidea</taxon>
        <taxon>Ixodidae</taxon>
        <taxon>Ixodinae</taxon>
        <taxon>Ixodes</taxon>
    </lineage>
</organism>
<evidence type="ECO:0000313" key="1">
    <source>
        <dbReference type="EMBL" id="MXU87578.1"/>
    </source>
</evidence>
<accession>A0A6B0U7I3</accession>